<dbReference type="AlphaFoldDB" id="A0A6P8FW28"/>
<keyword evidence="2" id="KW-0472">Membrane</keyword>
<feature type="region of interest" description="Disordered" evidence="1">
    <location>
        <begin position="204"/>
        <end position="241"/>
    </location>
</feature>
<sequence>MLLREFESSMMKSALENHRTSVLCCLVTALLTPNIIITWHSSQGRVEAGQTWVSDANERFTAGCRLQINVTTGKDSQISPNAEEHREEWWCEVQQGDFTLRSETSSIYTTKVSEGCPAVLYSAVALISLCVLSLVLLTSHWILYLRKGAGASVTSATTSPSQDDTSSGVRLQLNEPPTPRRQSANAGSEVYSILKFPAVSAVSSSSHQNDTSTSVTYVSVDFQRPPRPGRRRKENNRDRQIDICSAVHFH</sequence>
<evidence type="ECO:0000313" key="3">
    <source>
        <dbReference type="Proteomes" id="UP000515152"/>
    </source>
</evidence>
<evidence type="ECO:0000313" key="4">
    <source>
        <dbReference type="RefSeq" id="XP_031432133.1"/>
    </source>
</evidence>
<feature type="transmembrane region" description="Helical" evidence="2">
    <location>
        <begin position="21"/>
        <end position="39"/>
    </location>
</feature>
<accession>A0A6P8FW28</accession>
<feature type="transmembrane region" description="Helical" evidence="2">
    <location>
        <begin position="118"/>
        <end position="137"/>
    </location>
</feature>
<name>A0A6P8FW28_CLUHA</name>
<dbReference type="OrthoDB" id="10542033at2759"/>
<evidence type="ECO:0000256" key="1">
    <source>
        <dbReference type="SAM" id="MobiDB-lite"/>
    </source>
</evidence>
<protein>
    <submittedName>
        <fullName evidence="4">Uncharacterized protein LOC116222409</fullName>
    </submittedName>
</protein>
<feature type="region of interest" description="Disordered" evidence="1">
    <location>
        <begin position="153"/>
        <end position="186"/>
    </location>
</feature>
<proteinExistence type="predicted"/>
<gene>
    <name evidence="4" type="primary">LOC116222409</name>
</gene>
<dbReference type="Proteomes" id="UP000515152">
    <property type="component" value="Chromosome 11"/>
</dbReference>
<keyword evidence="2" id="KW-1133">Transmembrane helix</keyword>
<dbReference type="GeneID" id="116222409"/>
<feature type="compositionally biased region" description="Low complexity" evidence="1">
    <location>
        <begin position="204"/>
        <end position="214"/>
    </location>
</feature>
<dbReference type="RefSeq" id="XP_031432133.1">
    <property type="nucleotide sequence ID" value="XM_031576273.1"/>
</dbReference>
<reference evidence="4" key="1">
    <citation type="submission" date="2025-08" db="UniProtKB">
        <authorList>
            <consortium name="RefSeq"/>
        </authorList>
    </citation>
    <scope>IDENTIFICATION</scope>
</reference>
<keyword evidence="2" id="KW-0812">Transmembrane</keyword>
<keyword evidence="3" id="KW-1185">Reference proteome</keyword>
<organism evidence="3 4">
    <name type="scientific">Clupea harengus</name>
    <name type="common">Atlantic herring</name>
    <dbReference type="NCBI Taxonomy" id="7950"/>
    <lineage>
        <taxon>Eukaryota</taxon>
        <taxon>Metazoa</taxon>
        <taxon>Chordata</taxon>
        <taxon>Craniata</taxon>
        <taxon>Vertebrata</taxon>
        <taxon>Euteleostomi</taxon>
        <taxon>Actinopterygii</taxon>
        <taxon>Neopterygii</taxon>
        <taxon>Teleostei</taxon>
        <taxon>Clupei</taxon>
        <taxon>Clupeiformes</taxon>
        <taxon>Clupeoidei</taxon>
        <taxon>Clupeidae</taxon>
        <taxon>Clupea</taxon>
    </lineage>
</organism>
<evidence type="ECO:0000256" key="2">
    <source>
        <dbReference type="SAM" id="Phobius"/>
    </source>
</evidence>
<dbReference type="KEGG" id="char:116222409"/>
<feature type="compositionally biased region" description="Polar residues" evidence="1">
    <location>
        <begin position="153"/>
        <end position="169"/>
    </location>
</feature>